<dbReference type="EMBL" id="CP032050">
    <property type="protein sequence ID" value="AYN68883.1"/>
    <property type="molecule type" value="Genomic_DNA"/>
</dbReference>
<dbReference type="OrthoDB" id="1148550at2"/>
<sequence length="239" mass="26988">MKKLFIAFVLMITTSSSFAHYLWVDTAGKGTIGKAQEVKVHFGEYTYGVIEEVKGEAFNNVSKFKLWLIHPDGKKEELKTVAKEKFYLASFTPEKKGIYTLALNNNEIGVIDYTQYDFGIFKTHYHATAKVNVGDVEKQTETVNPDGIAIKELPANKGELKLQVSYKGQPLAKNEVTIFISDLWSKALETDGDGIVTLELPWNTKYLVETTMKEEVPGTYQGKDYEFIWHCGTYCVNKG</sequence>
<evidence type="ECO:0000313" key="2">
    <source>
        <dbReference type="EMBL" id="AYN68883.1"/>
    </source>
</evidence>
<evidence type="ECO:0000313" key="3">
    <source>
        <dbReference type="Proteomes" id="UP000276309"/>
    </source>
</evidence>
<gene>
    <name evidence="2" type="ORF">D1013_16605</name>
</gene>
<proteinExistence type="predicted"/>
<dbReference type="Pfam" id="PF10670">
    <property type="entry name" value="DUF4198"/>
    <property type="match status" value="1"/>
</dbReference>
<keyword evidence="3" id="KW-1185">Reference proteome</keyword>
<protein>
    <submittedName>
        <fullName evidence="2">DUF4198 domain-containing protein</fullName>
    </submittedName>
</protein>
<feature type="chain" id="PRO_5017931632" evidence="1">
    <location>
        <begin position="20"/>
        <end position="239"/>
    </location>
</feature>
<dbReference type="KEGG" id="emar:D1013_16605"/>
<dbReference type="RefSeq" id="WP_121849894.1">
    <property type="nucleotide sequence ID" value="NZ_CP032050.1"/>
</dbReference>
<keyword evidence="1" id="KW-0732">Signal</keyword>
<accession>A0A3G2L9J2</accession>
<dbReference type="AlphaFoldDB" id="A0A3G2L9J2"/>
<evidence type="ECO:0000256" key="1">
    <source>
        <dbReference type="SAM" id="SignalP"/>
    </source>
</evidence>
<dbReference type="InterPro" id="IPR019613">
    <property type="entry name" value="DUF4198"/>
</dbReference>
<reference evidence="2 3" key="1">
    <citation type="submission" date="2018-08" db="EMBL/GenBank/DDBJ databases">
        <title>The reduced genetic potential of extracellular carbohydrate catabolism in Euzebyella marina RN62, a Flavobacteriia bacterium isolated from the hadal water.</title>
        <authorList>
            <person name="Xue C."/>
        </authorList>
    </citation>
    <scope>NUCLEOTIDE SEQUENCE [LARGE SCALE GENOMIC DNA]</scope>
    <source>
        <strain evidence="2 3">RN62</strain>
    </source>
</reference>
<organism evidence="2 3">
    <name type="scientific">Euzebyella marina</name>
    <dbReference type="NCBI Taxonomy" id="1761453"/>
    <lineage>
        <taxon>Bacteria</taxon>
        <taxon>Pseudomonadati</taxon>
        <taxon>Bacteroidota</taxon>
        <taxon>Flavobacteriia</taxon>
        <taxon>Flavobacteriales</taxon>
        <taxon>Flavobacteriaceae</taxon>
        <taxon>Euzebyella</taxon>
    </lineage>
</organism>
<name>A0A3G2L9J2_9FLAO</name>
<feature type="signal peptide" evidence="1">
    <location>
        <begin position="1"/>
        <end position="19"/>
    </location>
</feature>
<dbReference type="Proteomes" id="UP000276309">
    <property type="component" value="Chromosome"/>
</dbReference>